<feature type="domain" description="Glutaminase A central" evidence="2">
    <location>
        <begin position="353"/>
        <end position="480"/>
    </location>
</feature>
<dbReference type="InterPro" id="IPR033433">
    <property type="entry name" value="GtaA_N"/>
</dbReference>
<evidence type="ECO:0000313" key="4">
    <source>
        <dbReference type="EMBL" id="KPI44576.1"/>
    </source>
</evidence>
<sequence length="848" mass="95397">MRSTSILVALAAVVLQVANCSRLTPPVLPLMVRNPYLSTWLSHARDDPWEHWPQFWTGASVGFSVLASVPGDRTSYPLLGRPQDSLRGDDDGYRISYPIYKGAQYDASTTNLSYVLPSPSYANESIEITLSFLSPITPDSTVRQAIPASYFTIFVSGPVDVDIYTDVNGQWVSGDRGKSVIWGLDDHHLDGKHALKSLYMRREHEEVLKEIEDRGEWGTLYFTGPANVRHEVGTSAELRQRFSRTGTLQNEIDSHFRGIMDEEPVLAFSERFRANETRNGNPQLVTFTFAHLRDPVARFASARGSTLMRPLWKSYFPSNADVLTFHYADFEHASILASLYSDRLADDAFESGSDDYRDIVAVSARQVLGAVEFSGTPDDPILFLKEISSNGDFQTIDVIFPAFPFFLYTQPKWLAYLLEPLIEHMLSGQYPNTYAMHDLGVFPTADGHPDGNDEYMPVEECGNILIMGLALANAMRDDTHLAPANFQTVSVPTNLGFTPQQEGIVSLNVGDAGGMQFIDAPWRGGELGKNQAKQWISRSYKLWKQWTGYLVNYSLRPENQLSTDDFAGWLELQTNLALKGIIGIKAMAGLAEMIDEDVDAKIYTNISSTYIKKWEEYGISRDGTHAKLSYNWYGSWTILYNLYADSLLCFHLGDGKSDGKTEAGWTDHTPAVVIHGDKQKPLKPRPSPIKGDHDGFVPKHIYQMQSDWYYTVRQKYGVPLDSRHRYTKTDWEFFAMAVTAPRVRAEILQSKALWVNETASTDPLTDLHWTNGDGGSFQRFMARPVIGGHFAFLTLERACDGRAMDGLKFLNDTIVDTLGTQDFDKELATDEHFDCKVQQPEKDPREEL</sequence>
<dbReference type="PANTHER" id="PTHR31987:SF12">
    <property type="entry name" value="PUTATIVE (AFU_ORTHOLOGUE AFUA_3G10910)-RELATED"/>
    <property type="match status" value="1"/>
</dbReference>
<dbReference type="RefSeq" id="XP_018004539.1">
    <property type="nucleotide sequence ID" value="XM_018149018.1"/>
</dbReference>
<dbReference type="Proteomes" id="UP000038010">
    <property type="component" value="Unassembled WGS sequence"/>
</dbReference>
<dbReference type="PANTHER" id="PTHR31987">
    <property type="entry name" value="GLUTAMINASE A-RELATED"/>
    <property type="match status" value="1"/>
</dbReference>
<feature type="domain" description="Glutaminase A N-terminal" evidence="3">
    <location>
        <begin position="123"/>
        <end position="337"/>
    </location>
</feature>
<evidence type="ECO:0008006" key="6">
    <source>
        <dbReference type="Google" id="ProtNLM"/>
    </source>
</evidence>
<name>A0A0N1HFK9_9EURO</name>
<proteinExistence type="predicted"/>
<protein>
    <recommendedName>
        <fullName evidence="6">Glutaminase A</fullName>
    </recommendedName>
</protein>
<dbReference type="Pfam" id="PF17168">
    <property type="entry name" value="DUF5127"/>
    <property type="match status" value="1"/>
</dbReference>
<evidence type="ECO:0000256" key="1">
    <source>
        <dbReference type="SAM" id="SignalP"/>
    </source>
</evidence>
<feature type="signal peptide" evidence="1">
    <location>
        <begin position="1"/>
        <end position="20"/>
    </location>
</feature>
<dbReference type="InterPro" id="IPR032514">
    <property type="entry name" value="GtaA_central"/>
</dbReference>
<dbReference type="GeneID" id="28740898"/>
<feature type="domain" description="Glutaminase A central" evidence="2">
    <location>
        <begin position="696"/>
        <end position="793"/>
    </location>
</feature>
<keyword evidence="1" id="KW-0732">Signal</keyword>
<feature type="domain" description="Glutaminase A central" evidence="2">
    <location>
        <begin position="530"/>
        <end position="652"/>
    </location>
</feature>
<reference evidence="4 5" key="1">
    <citation type="submission" date="2015-06" db="EMBL/GenBank/DDBJ databases">
        <title>Draft genome of the ant-associated black yeast Phialophora attae CBS 131958.</title>
        <authorList>
            <person name="Moreno L.F."/>
            <person name="Stielow B.J."/>
            <person name="de Hoog S."/>
            <person name="Vicente V.A."/>
            <person name="Weiss V.A."/>
            <person name="de Vries M."/>
            <person name="Cruz L.M."/>
            <person name="Souza E.M."/>
        </authorList>
    </citation>
    <scope>NUCLEOTIDE SEQUENCE [LARGE SCALE GENOMIC DNA]</scope>
    <source>
        <strain evidence="4 5">CBS 131958</strain>
    </source>
</reference>
<evidence type="ECO:0000313" key="5">
    <source>
        <dbReference type="Proteomes" id="UP000038010"/>
    </source>
</evidence>
<evidence type="ECO:0000259" key="3">
    <source>
        <dbReference type="Pfam" id="PF17168"/>
    </source>
</evidence>
<gene>
    <name evidence="4" type="ORF">AB675_8563</name>
</gene>
<accession>A0A0N1HFK9</accession>
<dbReference type="VEuPathDB" id="FungiDB:AB675_8563"/>
<keyword evidence="5" id="KW-1185">Reference proteome</keyword>
<dbReference type="Pfam" id="PF16335">
    <property type="entry name" value="GtaA_6_Hairpin"/>
    <property type="match status" value="3"/>
</dbReference>
<dbReference type="EMBL" id="LFJN01000003">
    <property type="protein sequence ID" value="KPI44576.1"/>
    <property type="molecule type" value="Genomic_DNA"/>
</dbReference>
<organism evidence="4 5">
    <name type="scientific">Cyphellophora attinorum</name>
    <dbReference type="NCBI Taxonomy" id="1664694"/>
    <lineage>
        <taxon>Eukaryota</taxon>
        <taxon>Fungi</taxon>
        <taxon>Dikarya</taxon>
        <taxon>Ascomycota</taxon>
        <taxon>Pezizomycotina</taxon>
        <taxon>Eurotiomycetes</taxon>
        <taxon>Chaetothyriomycetidae</taxon>
        <taxon>Chaetothyriales</taxon>
        <taxon>Cyphellophoraceae</taxon>
        <taxon>Cyphellophora</taxon>
    </lineage>
</organism>
<dbReference type="OrthoDB" id="431715at2759"/>
<feature type="chain" id="PRO_5005873331" description="Glutaminase A" evidence="1">
    <location>
        <begin position="21"/>
        <end position="848"/>
    </location>
</feature>
<comment type="caution">
    <text evidence="4">The sequence shown here is derived from an EMBL/GenBank/DDBJ whole genome shotgun (WGS) entry which is preliminary data.</text>
</comment>
<evidence type="ECO:0000259" key="2">
    <source>
        <dbReference type="Pfam" id="PF16335"/>
    </source>
</evidence>
<dbReference type="InterPro" id="IPR052743">
    <property type="entry name" value="Glutaminase_GtaA"/>
</dbReference>
<dbReference type="AlphaFoldDB" id="A0A0N1HFK9"/>
<dbReference type="STRING" id="1664694.A0A0N1HFK9"/>